<evidence type="ECO:0000313" key="2">
    <source>
        <dbReference type="Proteomes" id="UP001239111"/>
    </source>
</evidence>
<evidence type="ECO:0000313" key="1">
    <source>
        <dbReference type="EMBL" id="KAJ8670941.1"/>
    </source>
</evidence>
<accession>A0ACC2NIL4</accession>
<dbReference type="EMBL" id="CM056743">
    <property type="protein sequence ID" value="KAJ8670941.1"/>
    <property type="molecule type" value="Genomic_DNA"/>
</dbReference>
<proteinExistence type="predicted"/>
<feature type="non-terminal residue" evidence="1">
    <location>
        <position position="126"/>
    </location>
</feature>
<organism evidence="1 2">
    <name type="scientific">Eretmocerus hayati</name>
    <dbReference type="NCBI Taxonomy" id="131215"/>
    <lineage>
        <taxon>Eukaryota</taxon>
        <taxon>Metazoa</taxon>
        <taxon>Ecdysozoa</taxon>
        <taxon>Arthropoda</taxon>
        <taxon>Hexapoda</taxon>
        <taxon>Insecta</taxon>
        <taxon>Pterygota</taxon>
        <taxon>Neoptera</taxon>
        <taxon>Endopterygota</taxon>
        <taxon>Hymenoptera</taxon>
        <taxon>Apocrita</taxon>
        <taxon>Proctotrupomorpha</taxon>
        <taxon>Chalcidoidea</taxon>
        <taxon>Aphelinidae</taxon>
        <taxon>Aphelininae</taxon>
        <taxon>Eretmocerus</taxon>
    </lineage>
</organism>
<sequence length="126" mass="15025">MYTQCFGSENNYQNHPFMPRTICGSCYTMVMRWKKEPELEQLKFRKPMILSVPLRREDCYFCMTDIRGFRWNTKADISYAEVSSVMRPDKAEFVDKKTSKRNELMHMDPIEDVMGEMEFDDFSDGD</sequence>
<comment type="caution">
    <text evidence="1">The sequence shown here is derived from an EMBL/GenBank/DDBJ whole genome shotgun (WGS) entry which is preliminary data.</text>
</comment>
<name>A0ACC2NIL4_9HYME</name>
<keyword evidence="2" id="KW-1185">Reference proteome</keyword>
<dbReference type="Proteomes" id="UP001239111">
    <property type="component" value="Chromosome 3"/>
</dbReference>
<reference evidence="1" key="1">
    <citation type="submission" date="2023-04" db="EMBL/GenBank/DDBJ databases">
        <title>A chromosome-level genome assembly of the parasitoid wasp Eretmocerus hayati.</title>
        <authorList>
            <person name="Zhong Y."/>
            <person name="Liu S."/>
            <person name="Liu Y."/>
        </authorList>
    </citation>
    <scope>NUCLEOTIDE SEQUENCE</scope>
    <source>
        <strain evidence="1">ZJU_SS_LIU_2023</strain>
    </source>
</reference>
<protein>
    <submittedName>
        <fullName evidence="1">Uncharacterized protein</fullName>
    </submittedName>
</protein>
<gene>
    <name evidence="1" type="ORF">QAD02_002200</name>
</gene>